<comment type="caution">
    <text evidence="5">The sequence shown here is derived from an EMBL/GenBank/DDBJ whole genome shotgun (WGS) entry which is preliminary data.</text>
</comment>
<dbReference type="Gene3D" id="3.50.50.60">
    <property type="entry name" value="FAD/NAD(P)-binding domain"/>
    <property type="match status" value="1"/>
</dbReference>
<dbReference type="GO" id="GO:0004497">
    <property type="term" value="F:monooxygenase activity"/>
    <property type="evidence" value="ECO:0007669"/>
    <property type="project" value="UniProtKB-KW"/>
</dbReference>
<dbReference type="Proteomes" id="UP000275267">
    <property type="component" value="Unassembled WGS sequence"/>
</dbReference>
<name>A0A3L6TNA1_PANMI</name>
<proteinExistence type="inferred from homology"/>
<evidence type="ECO:0000259" key="4">
    <source>
        <dbReference type="Pfam" id="PF01494"/>
    </source>
</evidence>
<dbReference type="PANTHER" id="PTHR45934:SF1">
    <property type="entry name" value="OS04G0423100 PROTEIN"/>
    <property type="match status" value="1"/>
</dbReference>
<dbReference type="OrthoDB" id="686281at2759"/>
<dbReference type="InterPro" id="IPR002938">
    <property type="entry name" value="FAD-bd"/>
</dbReference>
<dbReference type="SUPFAM" id="SSF51905">
    <property type="entry name" value="FAD/NAD(P)-binding domain"/>
    <property type="match status" value="1"/>
</dbReference>
<reference evidence="6" key="1">
    <citation type="journal article" date="2019" name="Nat. Commun.">
        <title>The genome of broomcorn millet.</title>
        <authorList>
            <person name="Zou C."/>
            <person name="Miki D."/>
            <person name="Li D."/>
            <person name="Tang Q."/>
            <person name="Xiao L."/>
            <person name="Rajput S."/>
            <person name="Deng P."/>
            <person name="Jia W."/>
            <person name="Huang R."/>
            <person name="Zhang M."/>
            <person name="Sun Y."/>
            <person name="Hu J."/>
            <person name="Fu X."/>
            <person name="Schnable P.S."/>
            <person name="Li F."/>
            <person name="Zhang H."/>
            <person name="Feng B."/>
            <person name="Zhu X."/>
            <person name="Liu R."/>
            <person name="Schnable J.C."/>
            <person name="Zhu J.-K."/>
            <person name="Zhang H."/>
        </authorList>
    </citation>
    <scope>NUCLEOTIDE SEQUENCE [LARGE SCALE GENOMIC DNA]</scope>
</reference>
<keyword evidence="1" id="KW-0560">Oxidoreductase</keyword>
<organism evidence="5 6">
    <name type="scientific">Panicum miliaceum</name>
    <name type="common">Proso millet</name>
    <name type="synonym">Broomcorn millet</name>
    <dbReference type="NCBI Taxonomy" id="4540"/>
    <lineage>
        <taxon>Eukaryota</taxon>
        <taxon>Viridiplantae</taxon>
        <taxon>Streptophyta</taxon>
        <taxon>Embryophyta</taxon>
        <taxon>Tracheophyta</taxon>
        <taxon>Spermatophyta</taxon>
        <taxon>Magnoliopsida</taxon>
        <taxon>Liliopsida</taxon>
        <taxon>Poales</taxon>
        <taxon>Poaceae</taxon>
        <taxon>PACMAD clade</taxon>
        <taxon>Panicoideae</taxon>
        <taxon>Panicodae</taxon>
        <taxon>Paniceae</taxon>
        <taxon>Panicinae</taxon>
        <taxon>Panicum</taxon>
        <taxon>Panicum sect. Panicum</taxon>
    </lineage>
</organism>
<accession>A0A3L6TNA1</accession>
<sequence>MPTEYHDVVRHSDLGNLSWAPLLYRNPLNILTGNAGQGSVTVAGEAYHPMAPDMGQGGCAALEDAVVLARALSSAATPAEGIAAYVAERRRRAAWIVAGAYLSGWVQQGGTNIHDVRGYMIKLFRDRIFYRFVFPRLADTMWYNCGDLITHCATRKAKTAALCMAKPPPKSWAVSSIDQACNNACGVLAK</sequence>
<evidence type="ECO:0000313" key="6">
    <source>
        <dbReference type="Proteomes" id="UP000275267"/>
    </source>
</evidence>
<comment type="similarity">
    <text evidence="3">Belongs to the 3-hydroxybenzoate 6-hydroxylase family.</text>
</comment>
<dbReference type="Pfam" id="PF01494">
    <property type="entry name" value="FAD_binding_3"/>
    <property type="match status" value="1"/>
</dbReference>
<dbReference type="STRING" id="4540.A0A3L6TNA1"/>
<evidence type="ECO:0000256" key="2">
    <source>
        <dbReference type="ARBA" id="ARBA00023033"/>
    </source>
</evidence>
<dbReference type="InterPro" id="IPR036188">
    <property type="entry name" value="FAD/NAD-bd_sf"/>
</dbReference>
<keyword evidence="2" id="KW-0503">Monooxygenase</keyword>
<dbReference type="InterPro" id="IPR044560">
    <property type="entry name" value="MOase"/>
</dbReference>
<gene>
    <name evidence="5" type="ORF">C2845_PM01G35880</name>
</gene>
<dbReference type="GO" id="GO:0071949">
    <property type="term" value="F:FAD binding"/>
    <property type="evidence" value="ECO:0007669"/>
    <property type="project" value="InterPro"/>
</dbReference>
<feature type="domain" description="FAD-binding" evidence="4">
    <location>
        <begin position="37"/>
        <end position="97"/>
    </location>
</feature>
<protein>
    <recommendedName>
        <fullName evidence="4">FAD-binding domain-containing protein</fullName>
    </recommendedName>
</protein>
<dbReference type="PANTHER" id="PTHR45934">
    <property type="entry name" value="FAD/NAD(P)-BINDING OXIDOREDUCTASE FAMILY PROTEIN"/>
    <property type="match status" value="1"/>
</dbReference>
<dbReference type="AlphaFoldDB" id="A0A3L6TNA1"/>
<evidence type="ECO:0000256" key="3">
    <source>
        <dbReference type="ARBA" id="ARBA00024018"/>
    </source>
</evidence>
<keyword evidence="6" id="KW-1185">Reference proteome</keyword>
<evidence type="ECO:0000313" key="5">
    <source>
        <dbReference type="EMBL" id="RLN41720.1"/>
    </source>
</evidence>
<evidence type="ECO:0000256" key="1">
    <source>
        <dbReference type="ARBA" id="ARBA00023002"/>
    </source>
</evidence>
<dbReference type="EMBL" id="PQIB02000001">
    <property type="protein sequence ID" value="RLN41720.1"/>
    <property type="molecule type" value="Genomic_DNA"/>
</dbReference>